<keyword evidence="1" id="KW-0812">Transmembrane</keyword>
<evidence type="ECO:0000313" key="2">
    <source>
        <dbReference type="EMBL" id="KAG7575655.1"/>
    </source>
</evidence>
<accession>A0A8T2ARL0</accession>
<protein>
    <recommendedName>
        <fullName evidence="4">Transmembrane protein</fullName>
    </recommendedName>
</protein>
<comment type="caution">
    <text evidence="2">The sequence shown here is derived from an EMBL/GenBank/DDBJ whole genome shotgun (WGS) entry which is preliminary data.</text>
</comment>
<proteinExistence type="predicted"/>
<evidence type="ECO:0000256" key="1">
    <source>
        <dbReference type="SAM" id="Phobius"/>
    </source>
</evidence>
<gene>
    <name evidence="2" type="ORF">ISN45_Aa03g001290</name>
</gene>
<dbReference type="Proteomes" id="UP000694240">
    <property type="component" value="Chromosome 8"/>
</dbReference>
<reference evidence="2 3" key="1">
    <citation type="submission" date="2020-12" db="EMBL/GenBank/DDBJ databases">
        <title>Concerted genomic and epigenomic changes stabilize Arabidopsis allopolyploids.</title>
        <authorList>
            <person name="Chen Z."/>
        </authorList>
    </citation>
    <scope>NUCLEOTIDE SEQUENCE [LARGE SCALE GENOMIC DNA]</scope>
    <source>
        <strain evidence="2">Allo738</strain>
        <tissue evidence="2">Leaf</tissue>
    </source>
</reference>
<feature type="transmembrane region" description="Helical" evidence="1">
    <location>
        <begin position="68"/>
        <end position="93"/>
    </location>
</feature>
<keyword evidence="1" id="KW-1133">Transmembrane helix</keyword>
<sequence length="150" mass="16979">MLAHLEDHPDIYLSACEQEQTLNRDHAESEFCRCTGKSLIVMNNQSSIFRTSKQLHPSFVSYGRPCGVIGMIVGNGLSLFIGGLLWLTSSFFFKGSEKVMVLPCIWYRIERLSLLHVHVDLFFHKELMPSVMLHNEGDVNIAVGSPLMCY</sequence>
<keyword evidence="1" id="KW-0472">Membrane</keyword>
<name>A0A8T2ARL0_9BRAS</name>
<dbReference type="AlphaFoldDB" id="A0A8T2ARL0"/>
<organism evidence="2 3">
    <name type="scientific">Arabidopsis thaliana x Arabidopsis arenosa</name>
    <dbReference type="NCBI Taxonomy" id="1240361"/>
    <lineage>
        <taxon>Eukaryota</taxon>
        <taxon>Viridiplantae</taxon>
        <taxon>Streptophyta</taxon>
        <taxon>Embryophyta</taxon>
        <taxon>Tracheophyta</taxon>
        <taxon>Spermatophyta</taxon>
        <taxon>Magnoliopsida</taxon>
        <taxon>eudicotyledons</taxon>
        <taxon>Gunneridae</taxon>
        <taxon>Pentapetalae</taxon>
        <taxon>rosids</taxon>
        <taxon>malvids</taxon>
        <taxon>Brassicales</taxon>
        <taxon>Brassicaceae</taxon>
        <taxon>Camelineae</taxon>
        <taxon>Arabidopsis</taxon>
    </lineage>
</organism>
<keyword evidence="3" id="KW-1185">Reference proteome</keyword>
<evidence type="ECO:0008006" key="4">
    <source>
        <dbReference type="Google" id="ProtNLM"/>
    </source>
</evidence>
<dbReference type="EMBL" id="JAEFBK010000008">
    <property type="protein sequence ID" value="KAG7575655.1"/>
    <property type="molecule type" value="Genomic_DNA"/>
</dbReference>
<evidence type="ECO:0000313" key="3">
    <source>
        <dbReference type="Proteomes" id="UP000694240"/>
    </source>
</evidence>